<feature type="region of interest" description="Disordered" evidence="1">
    <location>
        <begin position="1"/>
        <end position="24"/>
    </location>
</feature>
<protein>
    <submittedName>
        <fullName evidence="2">Uncharacterized protein</fullName>
    </submittedName>
</protein>
<evidence type="ECO:0000256" key="1">
    <source>
        <dbReference type="SAM" id="MobiDB-lite"/>
    </source>
</evidence>
<dbReference type="OrthoDB" id="10581015at2759"/>
<sequence>MSLPPACGEPSSSSPLSPFVPPLGSPQPPLTMAIAWLPNHGGRKWDRPPRCLAAVKIFLPFSEPESADTALLFCCNPLSGSSIVTHNELMNTI</sequence>
<keyword evidence="3" id="KW-1185">Reference proteome</keyword>
<dbReference type="AlphaFoldDB" id="A0A7J5ZBM7"/>
<evidence type="ECO:0000313" key="3">
    <source>
        <dbReference type="Proteomes" id="UP000518266"/>
    </source>
</evidence>
<evidence type="ECO:0000313" key="2">
    <source>
        <dbReference type="EMBL" id="KAF3858479.1"/>
    </source>
</evidence>
<dbReference type="EMBL" id="JAAKFY010000004">
    <property type="protein sequence ID" value="KAF3858479.1"/>
    <property type="molecule type" value="Genomic_DNA"/>
</dbReference>
<name>A0A7J5ZBM7_DISMA</name>
<accession>A0A7J5ZBM7</accession>
<gene>
    <name evidence="2" type="ORF">F7725_011680</name>
</gene>
<organism evidence="2 3">
    <name type="scientific">Dissostichus mawsoni</name>
    <name type="common">Antarctic cod</name>
    <dbReference type="NCBI Taxonomy" id="36200"/>
    <lineage>
        <taxon>Eukaryota</taxon>
        <taxon>Metazoa</taxon>
        <taxon>Chordata</taxon>
        <taxon>Craniata</taxon>
        <taxon>Vertebrata</taxon>
        <taxon>Euteleostomi</taxon>
        <taxon>Actinopterygii</taxon>
        <taxon>Neopterygii</taxon>
        <taxon>Teleostei</taxon>
        <taxon>Neoteleostei</taxon>
        <taxon>Acanthomorphata</taxon>
        <taxon>Eupercaria</taxon>
        <taxon>Perciformes</taxon>
        <taxon>Notothenioidei</taxon>
        <taxon>Nototheniidae</taxon>
        <taxon>Dissostichus</taxon>
    </lineage>
</organism>
<dbReference type="Proteomes" id="UP000518266">
    <property type="component" value="Unassembled WGS sequence"/>
</dbReference>
<reference evidence="2 3" key="1">
    <citation type="submission" date="2020-03" db="EMBL/GenBank/DDBJ databases">
        <title>Dissostichus mawsoni Genome sequencing and assembly.</title>
        <authorList>
            <person name="Park H."/>
        </authorList>
    </citation>
    <scope>NUCLEOTIDE SEQUENCE [LARGE SCALE GENOMIC DNA]</scope>
    <source>
        <strain evidence="2">DM0001</strain>
        <tissue evidence="2">Muscle</tissue>
    </source>
</reference>
<comment type="caution">
    <text evidence="2">The sequence shown here is derived from an EMBL/GenBank/DDBJ whole genome shotgun (WGS) entry which is preliminary data.</text>
</comment>
<proteinExistence type="predicted"/>